<keyword evidence="5 6" id="KW-0472">Membrane</keyword>
<sequence length="208" mass="23208">MDGMLKAIIESWGYVGIFLSMIMESLCLPTASETAMSFSGFLVSTGKFNIWIVIFLGTIGDLIGAVLSYGIGYYLGRPLLLKYGKYLLIVSNDIKILESWVIRQGERVVFLSRNVPIIRTFISLPAGIGRMNFLRFIACTVVGSLPWCMVLVCIGLFMGEEWKGIERIFFNFNMIVGAFLLVLLGIFIGMRLKKDNSSSGINWRGGRC</sequence>
<organism evidence="8 9">
    <name type="scientific">Candidatus Desantisbacteria bacterium CG2_30_40_21</name>
    <dbReference type="NCBI Taxonomy" id="1817895"/>
    <lineage>
        <taxon>Bacteria</taxon>
        <taxon>Candidatus Desantisiibacteriota</taxon>
    </lineage>
</organism>
<evidence type="ECO:0000256" key="2">
    <source>
        <dbReference type="ARBA" id="ARBA00022475"/>
    </source>
</evidence>
<accession>A0A1J5EKB1</accession>
<evidence type="ECO:0000256" key="4">
    <source>
        <dbReference type="ARBA" id="ARBA00022989"/>
    </source>
</evidence>
<evidence type="ECO:0000256" key="5">
    <source>
        <dbReference type="ARBA" id="ARBA00023136"/>
    </source>
</evidence>
<dbReference type="Proteomes" id="UP000183085">
    <property type="component" value="Unassembled WGS sequence"/>
</dbReference>
<reference evidence="8 9" key="1">
    <citation type="journal article" date="2016" name="Environ. Microbiol.">
        <title>Genomic resolution of a cold subsurface aquifer community provides metabolic insights for novel microbes adapted to high CO concentrations.</title>
        <authorList>
            <person name="Probst A.J."/>
            <person name="Castelle C.J."/>
            <person name="Singh A."/>
            <person name="Brown C.T."/>
            <person name="Anantharaman K."/>
            <person name="Sharon I."/>
            <person name="Hug L.A."/>
            <person name="Burstein D."/>
            <person name="Emerson J.B."/>
            <person name="Thomas B.C."/>
            <person name="Banfield J.F."/>
        </authorList>
    </citation>
    <scope>NUCLEOTIDE SEQUENCE [LARGE SCALE GENOMIC DNA]</scope>
    <source>
        <strain evidence="8">CG2_30_40_21</strain>
    </source>
</reference>
<keyword evidence="4 6" id="KW-1133">Transmembrane helix</keyword>
<keyword evidence="2" id="KW-1003">Cell membrane</keyword>
<dbReference type="EMBL" id="MNYI01000024">
    <property type="protein sequence ID" value="OIP43184.1"/>
    <property type="molecule type" value="Genomic_DNA"/>
</dbReference>
<dbReference type="STRING" id="1817895.AUJ95_00925"/>
<feature type="transmembrane region" description="Helical" evidence="6">
    <location>
        <begin position="12"/>
        <end position="31"/>
    </location>
</feature>
<dbReference type="PANTHER" id="PTHR42709:SF6">
    <property type="entry name" value="UNDECAPRENYL PHOSPHATE TRANSPORTER A"/>
    <property type="match status" value="1"/>
</dbReference>
<evidence type="ECO:0000313" key="8">
    <source>
        <dbReference type="EMBL" id="OIP43184.1"/>
    </source>
</evidence>
<evidence type="ECO:0000313" key="9">
    <source>
        <dbReference type="Proteomes" id="UP000183085"/>
    </source>
</evidence>
<name>A0A1J5EKB1_9BACT</name>
<evidence type="ECO:0000256" key="3">
    <source>
        <dbReference type="ARBA" id="ARBA00022692"/>
    </source>
</evidence>
<dbReference type="AlphaFoldDB" id="A0A1J5EKB1"/>
<feature type="domain" description="VTT" evidence="7">
    <location>
        <begin position="41"/>
        <end position="155"/>
    </location>
</feature>
<evidence type="ECO:0000259" key="7">
    <source>
        <dbReference type="Pfam" id="PF09335"/>
    </source>
</evidence>
<evidence type="ECO:0000256" key="6">
    <source>
        <dbReference type="SAM" id="Phobius"/>
    </source>
</evidence>
<dbReference type="InterPro" id="IPR051311">
    <property type="entry name" value="DedA_domain"/>
</dbReference>
<keyword evidence="3 6" id="KW-0812">Transmembrane</keyword>
<dbReference type="InterPro" id="IPR032816">
    <property type="entry name" value="VTT_dom"/>
</dbReference>
<dbReference type="GO" id="GO:0005886">
    <property type="term" value="C:plasma membrane"/>
    <property type="evidence" value="ECO:0007669"/>
    <property type="project" value="UniProtKB-SubCell"/>
</dbReference>
<feature type="transmembrane region" description="Helical" evidence="6">
    <location>
        <begin position="133"/>
        <end position="157"/>
    </location>
</feature>
<protein>
    <recommendedName>
        <fullName evidence="7">VTT domain-containing protein</fullName>
    </recommendedName>
</protein>
<comment type="caution">
    <text evidence="8">The sequence shown here is derived from an EMBL/GenBank/DDBJ whole genome shotgun (WGS) entry which is preliminary data.</text>
</comment>
<dbReference type="Pfam" id="PF09335">
    <property type="entry name" value="VTT_dom"/>
    <property type="match status" value="1"/>
</dbReference>
<gene>
    <name evidence="8" type="ORF">AUJ95_00925</name>
</gene>
<comment type="subcellular location">
    <subcellularLocation>
        <location evidence="1">Cell membrane</location>
        <topology evidence="1">Multi-pass membrane protein</topology>
    </subcellularLocation>
</comment>
<evidence type="ECO:0000256" key="1">
    <source>
        <dbReference type="ARBA" id="ARBA00004651"/>
    </source>
</evidence>
<feature type="transmembrane region" description="Helical" evidence="6">
    <location>
        <begin position="169"/>
        <end position="189"/>
    </location>
</feature>
<feature type="transmembrane region" description="Helical" evidence="6">
    <location>
        <begin position="51"/>
        <end position="75"/>
    </location>
</feature>
<proteinExistence type="predicted"/>
<dbReference type="PANTHER" id="PTHR42709">
    <property type="entry name" value="ALKALINE PHOSPHATASE LIKE PROTEIN"/>
    <property type="match status" value="1"/>
</dbReference>